<protein>
    <submittedName>
        <fullName evidence="2">5'(3')-deoxyribonucleotidase</fullName>
    </submittedName>
</protein>
<dbReference type="GO" id="GO:0009264">
    <property type="term" value="P:deoxyribonucleotide catabolic process"/>
    <property type="evidence" value="ECO:0007669"/>
    <property type="project" value="InterPro"/>
</dbReference>
<evidence type="ECO:0000256" key="1">
    <source>
        <dbReference type="PIRSR" id="PIRSR610708-1"/>
    </source>
</evidence>
<keyword evidence="3" id="KW-1185">Reference proteome</keyword>
<reference evidence="2 3" key="1">
    <citation type="journal article" date="2018" name="Mol. Biol. Evol.">
        <title>Analysis of the draft genome of the red seaweed Gracilariopsis chorda provides insights into genome size evolution in Rhodophyta.</title>
        <authorList>
            <person name="Lee J."/>
            <person name="Yang E.C."/>
            <person name="Graf L."/>
            <person name="Yang J.H."/>
            <person name="Qiu H."/>
            <person name="Zel Zion U."/>
            <person name="Chan C.X."/>
            <person name="Stephens T.G."/>
            <person name="Weber A.P.M."/>
            <person name="Boo G.H."/>
            <person name="Boo S.M."/>
            <person name="Kim K.M."/>
            <person name="Shin Y."/>
            <person name="Jung M."/>
            <person name="Lee S.J."/>
            <person name="Yim H.S."/>
            <person name="Lee J.H."/>
            <person name="Bhattacharya D."/>
            <person name="Yoon H.S."/>
        </authorList>
    </citation>
    <scope>NUCLEOTIDE SEQUENCE [LARGE SCALE GENOMIC DNA]</scope>
    <source>
        <strain evidence="2 3">SKKU-2015</strain>
        <tissue evidence="2">Whole body</tissue>
    </source>
</reference>
<gene>
    <name evidence="2" type="ORF">BWQ96_00290</name>
</gene>
<dbReference type="SUPFAM" id="SSF56784">
    <property type="entry name" value="HAD-like"/>
    <property type="match status" value="1"/>
</dbReference>
<dbReference type="AlphaFoldDB" id="A0A2V3JDU5"/>
<evidence type="ECO:0000313" key="2">
    <source>
        <dbReference type="EMBL" id="PXF50130.1"/>
    </source>
</evidence>
<dbReference type="PANTHER" id="PTHR35134">
    <property type="entry name" value="NUCLEOTIDASE YQFW-RELATED"/>
    <property type="match status" value="1"/>
</dbReference>
<accession>A0A2V3JDU5</accession>
<dbReference type="GO" id="GO:0008253">
    <property type="term" value="F:5'-nucleotidase activity"/>
    <property type="evidence" value="ECO:0007669"/>
    <property type="project" value="InterPro"/>
</dbReference>
<dbReference type="Gene3D" id="3.40.50.1000">
    <property type="entry name" value="HAD superfamily/HAD-like"/>
    <property type="match status" value="1"/>
</dbReference>
<dbReference type="STRING" id="448386.A0A2V3JDU5"/>
<dbReference type="InterPro" id="IPR023214">
    <property type="entry name" value="HAD_sf"/>
</dbReference>
<dbReference type="Proteomes" id="UP000247409">
    <property type="component" value="Unassembled WGS sequence"/>
</dbReference>
<sequence length="201" mass="22810">MAPVIAVDLDEVLGDFVSPLCSFHNEKYGTRLKRADFFSYRFCEVWGGNDVQATEKVHDFFKTPYFKNQPVIPGAQEALPKLRGLGFELVVVTSRQFKIAQDTRMWLEHNFPKGTFKDVAFGNHWGLEGHKVTKKELCQKLGASLLIDDSLSYIQEVSQCGIKGLLFDLDGKYPWNKTSELPVGVTRVHSWDQVVDRVQGI</sequence>
<name>A0A2V3JDU5_9FLOR</name>
<dbReference type="EMBL" id="NBIV01000001">
    <property type="protein sequence ID" value="PXF50130.1"/>
    <property type="molecule type" value="Genomic_DNA"/>
</dbReference>
<dbReference type="InterPro" id="IPR010708">
    <property type="entry name" value="5'(3')-deoxyribonucleotidase"/>
</dbReference>
<dbReference type="InterPro" id="IPR052419">
    <property type="entry name" value="5_3-deoxyribonucleotidase-like"/>
</dbReference>
<dbReference type="Pfam" id="PF06941">
    <property type="entry name" value="NT5C"/>
    <property type="match status" value="1"/>
</dbReference>
<organism evidence="2 3">
    <name type="scientific">Gracilariopsis chorda</name>
    <dbReference type="NCBI Taxonomy" id="448386"/>
    <lineage>
        <taxon>Eukaryota</taxon>
        <taxon>Rhodophyta</taxon>
        <taxon>Florideophyceae</taxon>
        <taxon>Rhodymeniophycidae</taxon>
        <taxon>Gracilariales</taxon>
        <taxon>Gracilariaceae</taxon>
        <taxon>Gracilariopsis</taxon>
    </lineage>
</organism>
<feature type="active site" description="Proton donor" evidence="1">
    <location>
        <position position="10"/>
    </location>
</feature>
<dbReference type="PANTHER" id="PTHR35134:SF2">
    <property type="entry name" value="NUCLEOTIDASE YQFW-RELATED"/>
    <property type="match status" value="1"/>
</dbReference>
<dbReference type="InterPro" id="IPR036412">
    <property type="entry name" value="HAD-like_sf"/>
</dbReference>
<comment type="caution">
    <text evidence="2">The sequence shown here is derived from an EMBL/GenBank/DDBJ whole genome shotgun (WGS) entry which is preliminary data.</text>
</comment>
<dbReference type="OrthoDB" id="10248475at2759"/>
<feature type="active site" description="Nucleophile" evidence="1">
    <location>
        <position position="8"/>
    </location>
</feature>
<proteinExistence type="predicted"/>
<evidence type="ECO:0000313" key="3">
    <source>
        <dbReference type="Proteomes" id="UP000247409"/>
    </source>
</evidence>